<evidence type="ECO:0000256" key="7">
    <source>
        <dbReference type="SAM" id="Phobius"/>
    </source>
</evidence>
<dbReference type="OrthoDB" id="3223244at2"/>
<comment type="similarity">
    <text evidence="6">Belongs to the ABC-4 integral membrane protein family.</text>
</comment>
<dbReference type="PANTHER" id="PTHR30572:SF4">
    <property type="entry name" value="ABC TRANSPORTER PERMEASE YTRF"/>
    <property type="match status" value="1"/>
</dbReference>
<evidence type="ECO:0000256" key="4">
    <source>
        <dbReference type="ARBA" id="ARBA00022989"/>
    </source>
</evidence>
<dbReference type="PANTHER" id="PTHR30572">
    <property type="entry name" value="MEMBRANE COMPONENT OF TRANSPORTER-RELATED"/>
    <property type="match status" value="1"/>
</dbReference>
<sequence>MFRLVLATLRVRKGSAIAGFLALFCAALIVGACGVLLETGIRGAIPAERYSGTPVVVAADQQIRWTETKVKDKGDGEVKTKSKEKAKALSERAWLPTSVGDKLAAVPGAQVIEDLIFPADVLADGGFLPGVDGNPTWGHGWSSAALTPYVLASGAEPRGDGDVVIDAELADRAGLEVGDETVVQSTSTPKTYRVTGIARPEATVDQQSALFFTAGEARRLAGHDGTVSAYGVFGAGRDQVEAAVAGTEAVVSSGDERGAVEFVDAASARVKLTSMGGALAGTSLIVAMLVVVGTFALAVQQRYRELAMLRAIGATPRQVRKMISREALLLGVLAAIPGALLGIPLASVIRAKFVSLGTIPDSLQLARSPFPIIAAMAATVGAAFIAARVTARRTARIRPAEALAEAAIERRTLGLGRVLAGLIFTVLAACITLLLTVLHTEPAAMPVTYLSVLMWMVALSLLGPYLTRGAIGLLGVPLRAFPVGGFLAALNSKANSRRVASVITPLALLIGMTSTILFVPVTLSDAAADEMKAGMKADYVVASLGSGVPAPAAEALRGTPGVTSVTEVLNTTIWAGQDKRSAQGLSSAGVATVVDPEVTTGSLEKLAPGSIAMSDLAVQGRKIGDTVPVTMGDGVETKFQLVAVYGRALGFGDVLLAHEDVVGHVDAPLARTVLIKGDVSPDQLRDRVKDFPGLMVTDRSGFQEAQAERQQTNAEVNLVFMGLIIAFTAIAVVNTLAMAIVDRIREFALMRLVGTTRRQVFDVLHWELGVIVLIAAALGTGAALLTLTGFSTGMVGSSTPSISLGTYAVVLLGALGLGLVATILPARMVLRRNPAEDINGRQ</sequence>
<dbReference type="GO" id="GO:0005886">
    <property type="term" value="C:plasma membrane"/>
    <property type="evidence" value="ECO:0007669"/>
    <property type="project" value="UniProtKB-SubCell"/>
</dbReference>
<dbReference type="EMBL" id="JRTT01000015">
    <property type="protein sequence ID" value="KHD76822.1"/>
    <property type="molecule type" value="Genomic_DNA"/>
</dbReference>
<dbReference type="RefSeq" id="WP_043525081.1">
    <property type="nucleotide sequence ID" value="NZ_BAABKU010000019.1"/>
</dbReference>
<evidence type="ECO:0000256" key="1">
    <source>
        <dbReference type="ARBA" id="ARBA00004651"/>
    </source>
</evidence>
<evidence type="ECO:0000256" key="6">
    <source>
        <dbReference type="ARBA" id="ARBA00038076"/>
    </source>
</evidence>
<feature type="transmembrane region" description="Helical" evidence="7">
    <location>
        <begin position="327"/>
        <end position="349"/>
    </location>
</feature>
<feature type="transmembrane region" description="Helical" evidence="7">
    <location>
        <begin position="452"/>
        <end position="478"/>
    </location>
</feature>
<comment type="caution">
    <text evidence="9">The sequence shown here is derived from an EMBL/GenBank/DDBJ whole genome shotgun (WGS) entry which is preliminary data.</text>
</comment>
<feature type="transmembrane region" description="Helical" evidence="7">
    <location>
        <begin position="418"/>
        <end position="440"/>
    </location>
</feature>
<reference evidence="9 10" key="1">
    <citation type="submission" date="2014-10" db="EMBL/GenBank/DDBJ databases">
        <title>Draft genome sequence of Actinoplanes utahensis NRRL 12052.</title>
        <authorList>
            <person name="Velasco-Bucheli B."/>
            <person name="del Cerro C."/>
            <person name="Hormigo D."/>
            <person name="Garcia J.L."/>
            <person name="Acebal C."/>
            <person name="Arroyo M."/>
            <person name="de la Mata I."/>
        </authorList>
    </citation>
    <scope>NUCLEOTIDE SEQUENCE [LARGE SCALE GENOMIC DNA]</scope>
    <source>
        <strain evidence="9 10">NRRL 12052</strain>
    </source>
</reference>
<evidence type="ECO:0000313" key="10">
    <source>
        <dbReference type="Proteomes" id="UP000054537"/>
    </source>
</evidence>
<feature type="transmembrane region" description="Helical" evidence="7">
    <location>
        <begin position="718"/>
        <end position="742"/>
    </location>
</feature>
<comment type="subcellular location">
    <subcellularLocation>
        <location evidence="1">Cell membrane</location>
        <topology evidence="1">Multi-pass membrane protein</topology>
    </subcellularLocation>
</comment>
<dbReference type="InterPro" id="IPR050250">
    <property type="entry name" value="Macrolide_Exporter_MacB"/>
</dbReference>
<keyword evidence="3 7" id="KW-0812">Transmembrane</keyword>
<evidence type="ECO:0000256" key="5">
    <source>
        <dbReference type="ARBA" id="ARBA00023136"/>
    </source>
</evidence>
<evidence type="ECO:0000259" key="8">
    <source>
        <dbReference type="Pfam" id="PF02687"/>
    </source>
</evidence>
<dbReference type="Pfam" id="PF02687">
    <property type="entry name" value="FtsX"/>
    <property type="match status" value="2"/>
</dbReference>
<evidence type="ECO:0000256" key="3">
    <source>
        <dbReference type="ARBA" id="ARBA00022692"/>
    </source>
</evidence>
<name>A0A0A6X9R7_ACTUT</name>
<dbReference type="PROSITE" id="PS51257">
    <property type="entry name" value="PROKAR_LIPOPROTEIN"/>
    <property type="match status" value="1"/>
</dbReference>
<feature type="transmembrane region" description="Helical" evidence="7">
    <location>
        <begin position="804"/>
        <end position="824"/>
    </location>
</feature>
<evidence type="ECO:0000256" key="2">
    <source>
        <dbReference type="ARBA" id="ARBA00022475"/>
    </source>
</evidence>
<proteinExistence type="inferred from homology"/>
<feature type="transmembrane region" description="Helical" evidence="7">
    <location>
        <begin position="278"/>
        <end position="299"/>
    </location>
</feature>
<keyword evidence="2" id="KW-1003">Cell membrane</keyword>
<gene>
    <name evidence="9" type="ORF">MB27_14870</name>
</gene>
<feature type="transmembrane region" description="Helical" evidence="7">
    <location>
        <begin position="763"/>
        <end position="784"/>
    </location>
</feature>
<protein>
    <submittedName>
        <fullName evidence="9">ABC transporter permease</fullName>
    </submittedName>
</protein>
<dbReference type="InterPro" id="IPR003838">
    <property type="entry name" value="ABC3_permease_C"/>
</dbReference>
<keyword evidence="5 7" id="KW-0472">Membrane</keyword>
<dbReference type="STRING" id="1869.MB27_14870"/>
<evidence type="ECO:0000313" key="9">
    <source>
        <dbReference type="EMBL" id="KHD76822.1"/>
    </source>
</evidence>
<accession>A0A0A6X9R7</accession>
<dbReference type="Proteomes" id="UP000054537">
    <property type="component" value="Unassembled WGS sequence"/>
</dbReference>
<dbReference type="eggNOG" id="COG0577">
    <property type="taxonomic scope" value="Bacteria"/>
</dbReference>
<feature type="transmembrane region" description="Helical" evidence="7">
    <location>
        <begin position="369"/>
        <end position="389"/>
    </location>
</feature>
<dbReference type="GO" id="GO:0022857">
    <property type="term" value="F:transmembrane transporter activity"/>
    <property type="evidence" value="ECO:0007669"/>
    <property type="project" value="TreeGrafter"/>
</dbReference>
<organism evidence="9 10">
    <name type="scientific">Actinoplanes utahensis</name>
    <dbReference type="NCBI Taxonomy" id="1869"/>
    <lineage>
        <taxon>Bacteria</taxon>
        <taxon>Bacillati</taxon>
        <taxon>Actinomycetota</taxon>
        <taxon>Actinomycetes</taxon>
        <taxon>Micromonosporales</taxon>
        <taxon>Micromonosporaceae</taxon>
        <taxon>Actinoplanes</taxon>
    </lineage>
</organism>
<keyword evidence="10" id="KW-1185">Reference proteome</keyword>
<feature type="transmembrane region" description="Helical" evidence="7">
    <location>
        <begin position="499"/>
        <end position="523"/>
    </location>
</feature>
<keyword evidence="4 7" id="KW-1133">Transmembrane helix</keyword>
<dbReference type="AlphaFoldDB" id="A0A0A6X9R7"/>
<feature type="domain" description="ABC3 transporter permease C-terminal" evidence="8">
    <location>
        <begin position="279"/>
        <end position="397"/>
    </location>
</feature>
<feature type="domain" description="ABC3 transporter permease C-terminal" evidence="8">
    <location>
        <begin position="719"/>
        <end position="834"/>
    </location>
</feature>